<reference evidence="3" key="1">
    <citation type="submission" date="2016-10" db="EMBL/GenBank/DDBJ databases">
        <authorList>
            <person name="Varghese N."/>
            <person name="Submissions S."/>
        </authorList>
    </citation>
    <scope>NUCLEOTIDE SEQUENCE [LARGE SCALE GENOMIC DNA]</scope>
    <source>
        <strain evidence="3">JCM 18195</strain>
    </source>
</reference>
<dbReference type="AlphaFoldDB" id="A0A1I5YPD1"/>
<organism evidence="2 3">
    <name type="scientific">Geopseudomonas sagittaria</name>
    <dbReference type="NCBI Taxonomy" id="1135990"/>
    <lineage>
        <taxon>Bacteria</taxon>
        <taxon>Pseudomonadati</taxon>
        <taxon>Pseudomonadota</taxon>
        <taxon>Gammaproteobacteria</taxon>
        <taxon>Pseudomonadales</taxon>
        <taxon>Pseudomonadaceae</taxon>
        <taxon>Geopseudomonas</taxon>
    </lineage>
</organism>
<feature type="compositionally biased region" description="Low complexity" evidence="1">
    <location>
        <begin position="65"/>
        <end position="80"/>
    </location>
</feature>
<evidence type="ECO:0000313" key="3">
    <source>
        <dbReference type="Proteomes" id="UP000243084"/>
    </source>
</evidence>
<protein>
    <submittedName>
        <fullName evidence="2">Uncharacterized protein</fullName>
    </submittedName>
</protein>
<evidence type="ECO:0000313" key="2">
    <source>
        <dbReference type="EMBL" id="SFQ46096.1"/>
    </source>
</evidence>
<dbReference type="Proteomes" id="UP000243084">
    <property type="component" value="Unassembled WGS sequence"/>
</dbReference>
<accession>A0A1I5YPD1</accession>
<feature type="region of interest" description="Disordered" evidence="1">
    <location>
        <begin position="20"/>
        <end position="87"/>
    </location>
</feature>
<dbReference type="EMBL" id="FOXM01000023">
    <property type="protein sequence ID" value="SFQ46096.1"/>
    <property type="molecule type" value="Genomic_DNA"/>
</dbReference>
<evidence type="ECO:0000256" key="1">
    <source>
        <dbReference type="SAM" id="MobiDB-lite"/>
    </source>
</evidence>
<name>A0A1I5YPD1_9GAMM</name>
<proteinExistence type="predicted"/>
<keyword evidence="3" id="KW-1185">Reference proteome</keyword>
<gene>
    <name evidence="2" type="ORF">SAMN05216229_12322</name>
</gene>
<sequence>MCSKKIFKAGPLGKALGLDDMFNAPEAPKAPPPAPDAPTAADASVQQARDDERRRRAAAAGQQSTILTGATGLTTPAATGQKTLLGS</sequence>
<dbReference type="RefSeq" id="WP_217648291.1">
    <property type="nucleotide sequence ID" value="NZ_FOXM01000023.1"/>
</dbReference>